<evidence type="ECO:0000256" key="2">
    <source>
        <dbReference type="ARBA" id="ARBA00022630"/>
    </source>
</evidence>
<dbReference type="PANTHER" id="PTHR42973">
    <property type="entry name" value="BINDING OXIDOREDUCTASE, PUTATIVE (AFU_ORTHOLOGUE AFUA_1G17690)-RELATED"/>
    <property type="match status" value="1"/>
</dbReference>
<evidence type="ECO:0000256" key="3">
    <source>
        <dbReference type="ARBA" id="ARBA00022827"/>
    </source>
</evidence>
<dbReference type="SUPFAM" id="SSF56176">
    <property type="entry name" value="FAD-binding/transporter-associated domain-like"/>
    <property type="match status" value="1"/>
</dbReference>
<dbReference type="PANTHER" id="PTHR42973:SF13">
    <property type="entry name" value="FAD-BINDING PCMH-TYPE DOMAIN-CONTAINING PROTEIN"/>
    <property type="match status" value="1"/>
</dbReference>
<keyword evidence="3" id="KW-0274">FAD</keyword>
<evidence type="ECO:0000256" key="5">
    <source>
        <dbReference type="SAM" id="SignalP"/>
    </source>
</evidence>
<dbReference type="InterPro" id="IPR006094">
    <property type="entry name" value="Oxid_FAD_bind_N"/>
</dbReference>
<gene>
    <name evidence="7" type="ORF">DFH08DRAFT_925410</name>
</gene>
<proteinExistence type="inferred from homology"/>
<feature type="chain" id="PRO_5041991167" evidence="5">
    <location>
        <begin position="19"/>
        <end position="491"/>
    </location>
</feature>
<dbReference type="AlphaFoldDB" id="A0AAD7EM41"/>
<evidence type="ECO:0000259" key="6">
    <source>
        <dbReference type="PROSITE" id="PS51387"/>
    </source>
</evidence>
<dbReference type="PROSITE" id="PS51387">
    <property type="entry name" value="FAD_PCMH"/>
    <property type="match status" value="1"/>
</dbReference>
<dbReference type="GO" id="GO:0071949">
    <property type="term" value="F:FAD binding"/>
    <property type="evidence" value="ECO:0007669"/>
    <property type="project" value="InterPro"/>
</dbReference>
<organism evidence="7 8">
    <name type="scientific">Mycena albidolilacea</name>
    <dbReference type="NCBI Taxonomy" id="1033008"/>
    <lineage>
        <taxon>Eukaryota</taxon>
        <taxon>Fungi</taxon>
        <taxon>Dikarya</taxon>
        <taxon>Basidiomycota</taxon>
        <taxon>Agaricomycotina</taxon>
        <taxon>Agaricomycetes</taxon>
        <taxon>Agaricomycetidae</taxon>
        <taxon>Agaricales</taxon>
        <taxon>Marasmiineae</taxon>
        <taxon>Mycenaceae</taxon>
        <taxon>Mycena</taxon>
    </lineage>
</organism>
<comment type="caution">
    <text evidence="7">The sequence shown here is derived from an EMBL/GenBank/DDBJ whole genome shotgun (WGS) entry which is preliminary data.</text>
</comment>
<reference evidence="7" key="1">
    <citation type="submission" date="2023-03" db="EMBL/GenBank/DDBJ databases">
        <title>Massive genome expansion in bonnet fungi (Mycena s.s.) driven by repeated elements and novel gene families across ecological guilds.</title>
        <authorList>
            <consortium name="Lawrence Berkeley National Laboratory"/>
            <person name="Harder C.B."/>
            <person name="Miyauchi S."/>
            <person name="Viragh M."/>
            <person name="Kuo A."/>
            <person name="Thoen E."/>
            <person name="Andreopoulos B."/>
            <person name="Lu D."/>
            <person name="Skrede I."/>
            <person name="Drula E."/>
            <person name="Henrissat B."/>
            <person name="Morin E."/>
            <person name="Kohler A."/>
            <person name="Barry K."/>
            <person name="LaButti K."/>
            <person name="Morin E."/>
            <person name="Salamov A."/>
            <person name="Lipzen A."/>
            <person name="Mereny Z."/>
            <person name="Hegedus B."/>
            <person name="Baldrian P."/>
            <person name="Stursova M."/>
            <person name="Weitz H."/>
            <person name="Taylor A."/>
            <person name="Grigoriev I.V."/>
            <person name="Nagy L.G."/>
            <person name="Martin F."/>
            <person name="Kauserud H."/>
        </authorList>
    </citation>
    <scope>NUCLEOTIDE SEQUENCE</scope>
    <source>
        <strain evidence="7">CBHHK002</strain>
    </source>
</reference>
<feature type="domain" description="FAD-binding PCMH-type" evidence="6">
    <location>
        <begin position="64"/>
        <end position="235"/>
    </location>
</feature>
<evidence type="ECO:0000256" key="4">
    <source>
        <dbReference type="ARBA" id="ARBA00023002"/>
    </source>
</evidence>
<dbReference type="Pfam" id="PF01565">
    <property type="entry name" value="FAD_binding_4"/>
    <property type="match status" value="1"/>
</dbReference>
<protein>
    <submittedName>
        <fullName evidence="7">FAD-binding domain-containing protein</fullName>
    </submittedName>
</protein>
<evidence type="ECO:0000313" key="7">
    <source>
        <dbReference type="EMBL" id="KAJ7337351.1"/>
    </source>
</evidence>
<dbReference type="InterPro" id="IPR016169">
    <property type="entry name" value="FAD-bd_PCMH_sub2"/>
</dbReference>
<feature type="signal peptide" evidence="5">
    <location>
        <begin position="1"/>
        <end position="18"/>
    </location>
</feature>
<dbReference type="GO" id="GO:0016491">
    <property type="term" value="F:oxidoreductase activity"/>
    <property type="evidence" value="ECO:0007669"/>
    <property type="project" value="UniProtKB-KW"/>
</dbReference>
<dbReference type="InterPro" id="IPR016166">
    <property type="entry name" value="FAD-bd_PCMH"/>
</dbReference>
<name>A0AAD7EM41_9AGAR</name>
<keyword evidence="4" id="KW-0560">Oxidoreductase</keyword>
<keyword evidence="5" id="KW-0732">Signal</keyword>
<dbReference type="Gene3D" id="3.30.465.10">
    <property type="match status" value="1"/>
</dbReference>
<dbReference type="Proteomes" id="UP001218218">
    <property type="component" value="Unassembled WGS sequence"/>
</dbReference>
<dbReference type="EMBL" id="JARIHO010000029">
    <property type="protein sequence ID" value="KAJ7337351.1"/>
    <property type="molecule type" value="Genomic_DNA"/>
</dbReference>
<accession>A0AAD7EM41</accession>
<dbReference type="InterPro" id="IPR050416">
    <property type="entry name" value="FAD-linked_Oxidoreductase"/>
</dbReference>
<keyword evidence="2" id="KW-0285">Flavoprotein</keyword>
<dbReference type="InterPro" id="IPR036318">
    <property type="entry name" value="FAD-bd_PCMH-like_sf"/>
</dbReference>
<evidence type="ECO:0000313" key="8">
    <source>
        <dbReference type="Proteomes" id="UP001218218"/>
    </source>
</evidence>
<evidence type="ECO:0000256" key="1">
    <source>
        <dbReference type="ARBA" id="ARBA00005466"/>
    </source>
</evidence>
<sequence>MPASIRILVALVPTLCAAQSNETTHDAALTACNQLAGLLGSSLVQTSGPSYETAIANAWNLQNAEFQPTCIVFPTTSSHVQVAMKAVYDAKSHYAVQSGSHSAMKGWNTVQEGVLIDFKNMRNASYDPVRDSIILEPGVHWQEAVAALEPFGVAPVGGRVGDVGTGLLLGGGLSWLSPSQGYAADNFKELDVVLVNGSAITVTATNAYSDLFRALKGGGNRFGIVTRYELSAVHTGTKDDQTWFGGQMIFDSSAEALMNATARYVREVDDPKAVILVSMIYIVAGEDLVPVYLVVLFYNGPNLPTDIFGDFLSIPSVSSDLGPRSYFDVAGILGLGNERGFVQHFGASALVGEENLFLDAFNHWTNFSTAYKDNFNTTTLAFTPIPDSQIQAGRAKGGNIINAPGGGFAAVQIYQQFKAGINVIPADVKVGIDRLFKQIPPSPGLPLYVGECDSDQKVFESYGDYELLKRIYSKYDPERFNVKHSLGPGGL</sequence>
<keyword evidence="8" id="KW-1185">Reference proteome</keyword>
<comment type="similarity">
    <text evidence="1">Belongs to the oxygen-dependent FAD-linked oxidoreductase family.</text>
</comment>